<dbReference type="EMBL" id="CCEJ010000003">
    <property type="protein sequence ID" value="CDR33283.1"/>
    <property type="molecule type" value="Genomic_DNA"/>
</dbReference>
<evidence type="ECO:0000313" key="2">
    <source>
        <dbReference type="Proteomes" id="UP000031552"/>
    </source>
</evidence>
<accession>A0A090D120</accession>
<proteinExistence type="predicted"/>
<dbReference type="AlphaFoldDB" id="A0A090D120"/>
<dbReference type="eggNOG" id="ENOG5033UV0">
    <property type="taxonomic scope" value="Bacteria"/>
</dbReference>
<comment type="caution">
    <text evidence="1">The sequence shown here is derived from an EMBL/GenBank/DDBJ whole genome shotgun (WGS) entry which is preliminary data.</text>
</comment>
<dbReference type="OrthoDB" id="20539at2"/>
<dbReference type="Proteomes" id="UP000031552">
    <property type="component" value="Unassembled WGS sequence"/>
</dbReference>
<dbReference type="STRING" id="1437425.CSEC_0446"/>
<reference evidence="1" key="2">
    <citation type="submission" date="2014-09" db="EMBL/GenBank/DDBJ databases">
        <title>Criblamydia sequanensis harbors a mega-plasmid encoding arsenite resistance.</title>
        <authorList>
            <person name="Bertelli C."/>
            <person name="Goesmann A."/>
            <person name="Greub G."/>
        </authorList>
    </citation>
    <scope>NUCLEOTIDE SEQUENCE [LARGE SCALE GENOMIC DNA]</scope>
    <source>
        <strain evidence="1">CRIB-18</strain>
    </source>
</reference>
<name>A0A090D120_9BACT</name>
<sequence>MFSKKILFFLGLFLAITLSYFFILNDDFSSLRPIKGDLNRISSFEADKINQTLSQPFYYFSEGGQSIVFVSKDNQTILKLLKYKNFNPSNLIKILPDFLFKNFKANHIKKRQERLQSVLLGHQIAFEEHRLESGLIHVQLKPSNQFKQIEVHDKRGIKRTIDVNQYAFILQKKAEVFSSVMENLLKQGKMSEAKTWIDKLFTLYLSEYQKGIYDLDHGIMHNIGCVNHDIIHLDVGSFIKDEKMKAPEYHKNDLIKVTRKVYQWLNKYYPSYKDELVLKLEEKLQQHLNEPVSLKEVP</sequence>
<keyword evidence="2" id="KW-1185">Reference proteome</keyword>
<dbReference type="RefSeq" id="WP_041016802.1">
    <property type="nucleotide sequence ID" value="NZ_CCEJ010000003.1"/>
</dbReference>
<reference evidence="1" key="1">
    <citation type="submission" date="2013-12" db="EMBL/GenBank/DDBJ databases">
        <authorList>
            <person name="Linke B."/>
        </authorList>
    </citation>
    <scope>NUCLEOTIDE SEQUENCE [LARGE SCALE GENOMIC DNA]</scope>
    <source>
        <strain evidence="1">CRIB-18</strain>
    </source>
</reference>
<protein>
    <submittedName>
        <fullName evidence="1">Conserved putative secreted protein</fullName>
    </submittedName>
</protein>
<organism evidence="1 2">
    <name type="scientific">Candidatus Criblamydia sequanensis CRIB-18</name>
    <dbReference type="NCBI Taxonomy" id="1437425"/>
    <lineage>
        <taxon>Bacteria</taxon>
        <taxon>Pseudomonadati</taxon>
        <taxon>Chlamydiota</taxon>
        <taxon>Chlamydiia</taxon>
        <taxon>Parachlamydiales</taxon>
        <taxon>Candidatus Criblamydiaceae</taxon>
        <taxon>Candidatus Criblamydia</taxon>
    </lineage>
</organism>
<gene>
    <name evidence="1" type="ORF">CSEC_0446</name>
</gene>
<evidence type="ECO:0000313" key="1">
    <source>
        <dbReference type="EMBL" id="CDR33283.1"/>
    </source>
</evidence>